<keyword evidence="2" id="KW-1185">Reference proteome</keyword>
<organism evidence="1 2">
    <name type="scientific">Pseudooceanicola albus</name>
    <dbReference type="NCBI Taxonomy" id="2692189"/>
    <lineage>
        <taxon>Bacteria</taxon>
        <taxon>Pseudomonadati</taxon>
        <taxon>Pseudomonadota</taxon>
        <taxon>Alphaproteobacteria</taxon>
        <taxon>Rhodobacterales</taxon>
        <taxon>Paracoccaceae</taxon>
        <taxon>Pseudooceanicola</taxon>
    </lineage>
</organism>
<evidence type="ECO:0000313" key="2">
    <source>
        <dbReference type="Proteomes" id="UP000477911"/>
    </source>
</evidence>
<protein>
    <submittedName>
        <fullName evidence="1">Uncharacterized protein</fullName>
    </submittedName>
</protein>
<dbReference type="EMBL" id="WUMU01000021">
    <property type="protein sequence ID" value="MXN19790.1"/>
    <property type="molecule type" value="Genomic_DNA"/>
</dbReference>
<dbReference type="Proteomes" id="UP000477911">
    <property type="component" value="Unassembled WGS sequence"/>
</dbReference>
<gene>
    <name evidence="1" type="ORF">GR170_18310</name>
</gene>
<evidence type="ECO:0000313" key="1">
    <source>
        <dbReference type="EMBL" id="MXN19790.1"/>
    </source>
</evidence>
<accession>A0A6L7G8Z3</accession>
<dbReference type="PROSITE" id="PS51257">
    <property type="entry name" value="PROKAR_LIPOPROTEIN"/>
    <property type="match status" value="1"/>
</dbReference>
<proteinExistence type="predicted"/>
<comment type="caution">
    <text evidence="1">The sequence shown here is derived from an EMBL/GenBank/DDBJ whole genome shotgun (WGS) entry which is preliminary data.</text>
</comment>
<dbReference type="AlphaFoldDB" id="A0A6L7G8Z3"/>
<dbReference type="RefSeq" id="WP_160895917.1">
    <property type="nucleotide sequence ID" value="NZ_WUMU01000021.1"/>
</dbReference>
<sequence length="213" mass="22206">MTLLSRPSLPLPRRLLRPAALLLVGLLAGCEATPQAEGSIGFLSNMDGTSGTALEAARVADNRVVIRGPDGYCIDARSLRNRPEKSFALLARCDVLSGGLVGAPVEMAVLTVTVTPASGSLPRAETLASSFSAGDVLKALNRAGLRLLQLARGGNDLISTADPQHWRGAFELKGYLVSMAAYGPPESDVRGNGGRSLLQAMARAIQIATRDGS</sequence>
<name>A0A6L7G8Z3_9RHOB</name>
<reference evidence="1 2" key="1">
    <citation type="submission" date="2019-12" db="EMBL/GenBank/DDBJ databases">
        <authorList>
            <person name="Li M."/>
        </authorList>
    </citation>
    <scope>NUCLEOTIDE SEQUENCE [LARGE SCALE GENOMIC DNA]</scope>
    <source>
        <strain evidence="1 2">GBMRC 2024</strain>
    </source>
</reference>